<evidence type="ECO:0000313" key="2">
    <source>
        <dbReference type="EMBL" id="CAL6025632.1"/>
    </source>
</evidence>
<name>A0AA86TCJ7_9EUKA</name>
<organism evidence="1">
    <name type="scientific">Hexamita inflata</name>
    <dbReference type="NCBI Taxonomy" id="28002"/>
    <lineage>
        <taxon>Eukaryota</taxon>
        <taxon>Metamonada</taxon>
        <taxon>Diplomonadida</taxon>
        <taxon>Hexamitidae</taxon>
        <taxon>Hexamitinae</taxon>
        <taxon>Hexamita</taxon>
    </lineage>
</organism>
<dbReference type="EMBL" id="CAXDID020000100">
    <property type="protein sequence ID" value="CAL6025632.1"/>
    <property type="molecule type" value="Genomic_DNA"/>
</dbReference>
<protein>
    <submittedName>
        <fullName evidence="2">Hypothetical_protein</fullName>
    </submittedName>
</protein>
<dbReference type="Proteomes" id="UP001642409">
    <property type="component" value="Unassembled WGS sequence"/>
</dbReference>
<evidence type="ECO:0000313" key="1">
    <source>
        <dbReference type="EMBL" id="CAI9914919.1"/>
    </source>
</evidence>
<keyword evidence="3" id="KW-1185">Reference proteome</keyword>
<proteinExistence type="predicted"/>
<dbReference type="AlphaFoldDB" id="A0AA86TCJ7"/>
<gene>
    <name evidence="1" type="ORF">HINF_LOCUS2564</name>
    <name evidence="2" type="ORF">HINF_LOCUS30455</name>
</gene>
<evidence type="ECO:0000313" key="3">
    <source>
        <dbReference type="Proteomes" id="UP001642409"/>
    </source>
</evidence>
<comment type="caution">
    <text evidence="1">The sequence shown here is derived from an EMBL/GenBank/DDBJ whole genome shotgun (WGS) entry which is preliminary data.</text>
</comment>
<dbReference type="EMBL" id="CATOUU010000062">
    <property type="protein sequence ID" value="CAI9914919.1"/>
    <property type="molecule type" value="Genomic_DNA"/>
</dbReference>
<sequence>MKNQFYRLHSNNLNHNLQGLSTIQQIEKQEKQILQKNFMEQQLQWYGSLLEQIEENNKKKEQILVSENITYEYVKQRLNRKQQQISPLDSLAKSVTQSKKYNFNQSKQQITTQINSFSHSNNSQEQIYQQSLKLQPIIYCKK</sequence>
<reference evidence="2 3" key="2">
    <citation type="submission" date="2024-07" db="EMBL/GenBank/DDBJ databases">
        <authorList>
            <person name="Akdeniz Z."/>
        </authorList>
    </citation>
    <scope>NUCLEOTIDE SEQUENCE [LARGE SCALE GENOMIC DNA]</scope>
</reference>
<reference evidence="1" key="1">
    <citation type="submission" date="2023-06" db="EMBL/GenBank/DDBJ databases">
        <authorList>
            <person name="Kurt Z."/>
        </authorList>
    </citation>
    <scope>NUCLEOTIDE SEQUENCE</scope>
</reference>
<accession>A0AA86TCJ7</accession>